<name>C5BDX3_EDWI9</name>
<reference evidence="1 2" key="2">
    <citation type="journal article" date="2012" name="J. Bacteriol.">
        <title>Genome Sequence of Edwardsiella ictaluri 93-146, a Strain Associated with a Natural Channel Catfish Outbreak of Enteric Septicemia of Catfish.</title>
        <authorList>
            <person name="Williams M.L."/>
            <person name="Gillaspy A.F."/>
            <person name="Dyer D.W."/>
            <person name="Thune R.L."/>
            <person name="Waldbieser G.C."/>
            <person name="Schuster S.C."/>
            <person name="Gipson J."/>
            <person name="Zaitshik J."/>
            <person name="Landry C."/>
            <person name="Banes M.M."/>
            <person name="Lawrence M.L."/>
        </authorList>
    </citation>
    <scope>NUCLEOTIDE SEQUENCE [LARGE SCALE GENOMIC DNA]</scope>
    <source>
        <strain evidence="1 2">93-146</strain>
    </source>
</reference>
<proteinExistence type="predicted"/>
<dbReference type="EMBL" id="CP001600">
    <property type="protein sequence ID" value="ACR68896.1"/>
    <property type="molecule type" value="Genomic_DNA"/>
</dbReference>
<dbReference type="Proteomes" id="UP000001485">
    <property type="component" value="Chromosome"/>
</dbReference>
<sequence>MSAGKTNVAAAAENAAYRNLFQHKHDWFSADRFISVRHVVH</sequence>
<evidence type="ECO:0000313" key="1">
    <source>
        <dbReference type="EMBL" id="ACR68896.1"/>
    </source>
</evidence>
<evidence type="ECO:0000313" key="2">
    <source>
        <dbReference type="Proteomes" id="UP000001485"/>
    </source>
</evidence>
<dbReference type="AlphaFoldDB" id="C5BDX3"/>
<accession>C5BDX3</accession>
<organism evidence="1 2">
    <name type="scientific">Edwardsiella ictaluri (strain 93-146)</name>
    <dbReference type="NCBI Taxonomy" id="634503"/>
    <lineage>
        <taxon>Bacteria</taxon>
        <taxon>Pseudomonadati</taxon>
        <taxon>Pseudomonadota</taxon>
        <taxon>Gammaproteobacteria</taxon>
        <taxon>Enterobacterales</taxon>
        <taxon>Hafniaceae</taxon>
        <taxon>Edwardsiella</taxon>
    </lineage>
</organism>
<protein>
    <submittedName>
        <fullName evidence="1">Uncharacterized protein</fullName>
    </submittedName>
</protein>
<dbReference type="KEGG" id="eic:NT01EI_1715"/>
<reference evidence="2" key="1">
    <citation type="submission" date="2009-03" db="EMBL/GenBank/DDBJ databases">
        <title>Complete genome sequence of Edwardsiella ictaluri 93-146.</title>
        <authorList>
            <person name="Williams M.L."/>
            <person name="Gillaspy A.F."/>
            <person name="Dyer D.W."/>
            <person name="Thune R.L."/>
            <person name="Waldbieser G.C."/>
            <person name="Schuster S.C."/>
            <person name="Gipson J."/>
            <person name="Zaitshik J."/>
            <person name="Landry C."/>
            <person name="Lawrence M.L."/>
        </authorList>
    </citation>
    <scope>NUCLEOTIDE SEQUENCE [LARGE SCALE GENOMIC DNA]</scope>
    <source>
        <strain evidence="2">93-146</strain>
    </source>
</reference>
<dbReference type="HOGENOM" id="CLU_3232873_0_0_6"/>
<gene>
    <name evidence="1" type="ordered locus">NT01EI_1715</name>
</gene>